<dbReference type="Gene3D" id="3.20.20.20">
    <property type="entry name" value="Dihydropteroate synthase-like"/>
    <property type="match status" value="1"/>
</dbReference>
<keyword evidence="8 10" id="KW-0460">Magnesium</keyword>
<dbReference type="InterPro" id="IPR011005">
    <property type="entry name" value="Dihydropteroate_synth-like_sf"/>
</dbReference>
<organism evidence="12 13">
    <name type="scientific">Streptomyces meridianus</name>
    <dbReference type="NCBI Taxonomy" id="2938945"/>
    <lineage>
        <taxon>Bacteria</taxon>
        <taxon>Bacillati</taxon>
        <taxon>Actinomycetota</taxon>
        <taxon>Actinomycetes</taxon>
        <taxon>Kitasatosporales</taxon>
        <taxon>Streptomycetaceae</taxon>
        <taxon>Streptomyces</taxon>
    </lineage>
</organism>
<evidence type="ECO:0000256" key="9">
    <source>
        <dbReference type="ARBA" id="ARBA00022909"/>
    </source>
</evidence>
<dbReference type="NCBIfam" id="TIGR01496">
    <property type="entry name" value="DHPS"/>
    <property type="match status" value="1"/>
</dbReference>
<comment type="function">
    <text evidence="10">Catalyzes the condensation of para-aminobenzoate (pABA) with 6-hydroxymethyl-7,8-dihydropterin diphosphate (DHPt-PP) to form 7,8-dihydropteroate (H2Pte), the immediate precursor of folate derivatives.</text>
</comment>
<dbReference type="InterPro" id="IPR006390">
    <property type="entry name" value="DHP_synth_dom"/>
</dbReference>
<dbReference type="EC" id="2.5.1.15" evidence="5 10"/>
<reference evidence="12" key="1">
    <citation type="journal article" date="2023" name="Int. J. Syst. Evol. Microbiol.">
        <title>Streptomyces meridianus sp. nov. isolated from brackish water of the Tagus estuary in Alcochete, Portugal.</title>
        <authorList>
            <person name="Santos J.D.N."/>
            <person name="Klimek D."/>
            <person name="Calusinska M."/>
            <person name="Lobo Da Cunha A."/>
            <person name="Catita J."/>
            <person name="Goncalves H."/>
            <person name="Gonzalez I."/>
            <person name="Reyes F."/>
            <person name="Lage O.M."/>
        </authorList>
    </citation>
    <scope>NUCLEOTIDE SEQUENCE</scope>
    <source>
        <strain evidence="12">MTZ3.1</strain>
    </source>
</reference>
<comment type="pathway">
    <text evidence="3 10">Cofactor biosynthesis; tetrahydrofolate biosynthesis; 7,8-dihydrofolate from 2-amino-4-hydroxy-6-hydroxymethyl-7,8-dihydropteridine diphosphate and 4-aminobenzoate: step 1/2.</text>
</comment>
<evidence type="ECO:0000256" key="7">
    <source>
        <dbReference type="ARBA" id="ARBA00022723"/>
    </source>
</evidence>
<dbReference type="PANTHER" id="PTHR20941:SF1">
    <property type="entry name" value="FOLIC ACID SYNTHESIS PROTEIN FOL1"/>
    <property type="match status" value="1"/>
</dbReference>
<comment type="caution">
    <text evidence="12">The sequence shown here is derived from an EMBL/GenBank/DDBJ whole genome shotgun (WGS) entry which is preliminary data.</text>
</comment>
<accession>A0ABT0XCT9</accession>
<dbReference type="InterPro" id="IPR000489">
    <property type="entry name" value="Pterin-binding_dom"/>
</dbReference>
<evidence type="ECO:0000313" key="13">
    <source>
        <dbReference type="Proteomes" id="UP001167160"/>
    </source>
</evidence>
<evidence type="ECO:0000256" key="10">
    <source>
        <dbReference type="RuleBase" id="RU361205"/>
    </source>
</evidence>
<evidence type="ECO:0000259" key="11">
    <source>
        <dbReference type="PROSITE" id="PS50972"/>
    </source>
</evidence>
<dbReference type="PROSITE" id="PS50972">
    <property type="entry name" value="PTERIN_BINDING"/>
    <property type="match status" value="1"/>
</dbReference>
<keyword evidence="9 10" id="KW-0289">Folate biosynthesis</keyword>
<dbReference type="GO" id="GO:0004156">
    <property type="term" value="F:dihydropteroate synthase activity"/>
    <property type="evidence" value="ECO:0007669"/>
    <property type="project" value="UniProtKB-EC"/>
</dbReference>
<evidence type="ECO:0000256" key="4">
    <source>
        <dbReference type="ARBA" id="ARBA00009503"/>
    </source>
</evidence>
<evidence type="ECO:0000256" key="1">
    <source>
        <dbReference type="ARBA" id="ARBA00000012"/>
    </source>
</evidence>
<evidence type="ECO:0000256" key="6">
    <source>
        <dbReference type="ARBA" id="ARBA00022679"/>
    </source>
</evidence>
<gene>
    <name evidence="12" type="primary">folP</name>
    <name evidence="12" type="ORF">M1E25_23910</name>
</gene>
<dbReference type="SUPFAM" id="SSF51717">
    <property type="entry name" value="Dihydropteroate synthetase-like"/>
    <property type="match status" value="1"/>
</dbReference>
<name>A0ABT0XCT9_9ACTN</name>
<keyword evidence="7 10" id="KW-0479">Metal-binding</keyword>
<comment type="cofactor">
    <cofactor evidence="2 10">
        <name>Mg(2+)</name>
        <dbReference type="ChEBI" id="CHEBI:18420"/>
    </cofactor>
</comment>
<dbReference type="RefSeq" id="WP_251419091.1">
    <property type="nucleotide sequence ID" value="NZ_JAMQGM010000061.1"/>
</dbReference>
<proteinExistence type="inferred from homology"/>
<feature type="domain" description="Pterin-binding" evidence="11">
    <location>
        <begin position="17"/>
        <end position="275"/>
    </location>
</feature>
<evidence type="ECO:0000256" key="2">
    <source>
        <dbReference type="ARBA" id="ARBA00001946"/>
    </source>
</evidence>
<dbReference type="PROSITE" id="PS00793">
    <property type="entry name" value="DHPS_2"/>
    <property type="match status" value="1"/>
</dbReference>
<dbReference type="CDD" id="cd00739">
    <property type="entry name" value="DHPS"/>
    <property type="match status" value="1"/>
</dbReference>
<evidence type="ECO:0000256" key="3">
    <source>
        <dbReference type="ARBA" id="ARBA00004763"/>
    </source>
</evidence>
<evidence type="ECO:0000256" key="5">
    <source>
        <dbReference type="ARBA" id="ARBA00012458"/>
    </source>
</evidence>
<keyword evidence="13" id="KW-1185">Reference proteome</keyword>
<evidence type="ECO:0000256" key="8">
    <source>
        <dbReference type="ARBA" id="ARBA00022842"/>
    </source>
</evidence>
<dbReference type="PROSITE" id="PS00792">
    <property type="entry name" value="DHPS_1"/>
    <property type="match status" value="1"/>
</dbReference>
<dbReference type="Pfam" id="PF00809">
    <property type="entry name" value="Pterin_bind"/>
    <property type="match status" value="1"/>
</dbReference>
<keyword evidence="6 10" id="KW-0808">Transferase</keyword>
<dbReference type="EMBL" id="JAMQGM010000061">
    <property type="protein sequence ID" value="MCM2580343.1"/>
    <property type="molecule type" value="Genomic_DNA"/>
</dbReference>
<sequence length="284" mass="29441">MSTLRGRVSGLPEWDRCAVMGVVNVTPDSFSDGGSWFDTEAAVKRGLDLVAQGADLVDVGGESTRPGASRVDEAEELRRVVPVVRELASEGLVVSVDTMRAAVAEQAVAAGARLVNDVSGGLADTAMVPVVADAGVPFVVMHWRGFSADMNSRAVYGDVVPEIVGELQRRMDAVVSGGVAPERIVLDPGLGFAKEAEHDLALVARLDVLRGLGRPLLVAASRKRFLGRVLAGPDGTPPPARERDAATAAVSALAARAGAWAVRVHEVGASADAVRVARAVEGAV</sequence>
<protein>
    <recommendedName>
        <fullName evidence="5 10">Dihydropteroate synthase</fullName>
        <shortName evidence="10">DHPS</shortName>
        <ecNumber evidence="5 10">2.5.1.15</ecNumber>
    </recommendedName>
    <alternativeName>
        <fullName evidence="10">Dihydropteroate pyrophosphorylase</fullName>
    </alternativeName>
</protein>
<comment type="similarity">
    <text evidence="4 10">Belongs to the DHPS family.</text>
</comment>
<dbReference type="Proteomes" id="UP001167160">
    <property type="component" value="Unassembled WGS sequence"/>
</dbReference>
<dbReference type="PANTHER" id="PTHR20941">
    <property type="entry name" value="FOLATE SYNTHESIS PROTEINS"/>
    <property type="match status" value="1"/>
</dbReference>
<evidence type="ECO:0000313" key="12">
    <source>
        <dbReference type="EMBL" id="MCM2580343.1"/>
    </source>
</evidence>
<dbReference type="InterPro" id="IPR045031">
    <property type="entry name" value="DHP_synth-like"/>
</dbReference>
<comment type="catalytic activity">
    <reaction evidence="1">
        <text>(7,8-dihydropterin-6-yl)methyl diphosphate + 4-aminobenzoate = 7,8-dihydropteroate + diphosphate</text>
        <dbReference type="Rhea" id="RHEA:19949"/>
        <dbReference type="ChEBI" id="CHEBI:17836"/>
        <dbReference type="ChEBI" id="CHEBI:17839"/>
        <dbReference type="ChEBI" id="CHEBI:33019"/>
        <dbReference type="ChEBI" id="CHEBI:72950"/>
        <dbReference type="EC" id="2.5.1.15"/>
    </reaction>
</comment>